<dbReference type="Proteomes" id="UP000078559">
    <property type="component" value="Chromosome 6"/>
</dbReference>
<feature type="transmembrane region" description="Helical" evidence="1">
    <location>
        <begin position="156"/>
        <end position="180"/>
    </location>
</feature>
<dbReference type="OrthoDB" id="5366688at2759"/>
<keyword evidence="3" id="KW-1185">Reference proteome</keyword>
<feature type="transmembrane region" description="Helical" evidence="1">
    <location>
        <begin position="51"/>
        <end position="73"/>
    </location>
</feature>
<dbReference type="EMBL" id="CM003103">
    <property type="protein sequence ID" value="KUI70790.1"/>
    <property type="molecule type" value="Genomic_DNA"/>
</dbReference>
<evidence type="ECO:0000313" key="3">
    <source>
        <dbReference type="Proteomes" id="UP000078559"/>
    </source>
</evidence>
<gene>
    <name evidence="2" type="ORF">VM1G_06496</name>
</gene>
<feature type="transmembrane region" description="Helical" evidence="1">
    <location>
        <begin position="80"/>
        <end position="101"/>
    </location>
</feature>
<sequence>MMRTGFRNHGYYGHTFVGSRLLSGIALLAILGLIATFISEINHAKLIAPEQLIAALIISCCALLWVLLSFTAYDDTHIPYLATAIVDAVFLIPFIAAVVVLGGPLNQTDCSTLPSQSGNGNTTTLDLSSADTSGNGTISYDTLVGSNQTTCYKLQATWGLIIALAILFVFSGIAAAFMFLGKRRNGYSGNVFGKNTARYGDRYGAPQ</sequence>
<protein>
    <recommendedName>
        <fullName evidence="4">MARVEL domain-containing protein</fullName>
    </recommendedName>
</protein>
<accession>A0A194W415</accession>
<proteinExistence type="predicted"/>
<organism evidence="2 3">
    <name type="scientific">Cytospora mali</name>
    <name type="common">Apple Valsa canker fungus</name>
    <name type="synonym">Valsa mali</name>
    <dbReference type="NCBI Taxonomy" id="578113"/>
    <lineage>
        <taxon>Eukaryota</taxon>
        <taxon>Fungi</taxon>
        <taxon>Dikarya</taxon>
        <taxon>Ascomycota</taxon>
        <taxon>Pezizomycotina</taxon>
        <taxon>Sordariomycetes</taxon>
        <taxon>Sordariomycetidae</taxon>
        <taxon>Diaporthales</taxon>
        <taxon>Cytosporaceae</taxon>
        <taxon>Cytospora</taxon>
    </lineage>
</organism>
<name>A0A194W415_CYTMA</name>
<keyword evidence="1" id="KW-0472">Membrane</keyword>
<evidence type="ECO:0000313" key="2">
    <source>
        <dbReference type="EMBL" id="KUI70790.1"/>
    </source>
</evidence>
<dbReference type="AlphaFoldDB" id="A0A194W415"/>
<keyword evidence="1" id="KW-0812">Transmembrane</keyword>
<feature type="transmembrane region" description="Helical" evidence="1">
    <location>
        <begin position="21"/>
        <end position="39"/>
    </location>
</feature>
<evidence type="ECO:0000256" key="1">
    <source>
        <dbReference type="SAM" id="Phobius"/>
    </source>
</evidence>
<reference evidence="2" key="1">
    <citation type="submission" date="2014-12" db="EMBL/GenBank/DDBJ databases">
        <title>Genome Sequence of Valsa Canker Pathogens Uncovers a Specific Adaption of Colonization on Woody Bark.</title>
        <authorList>
            <person name="Yin Z."/>
            <person name="Liu H."/>
            <person name="Gao X."/>
            <person name="Li Z."/>
            <person name="Song N."/>
            <person name="Ke X."/>
            <person name="Dai Q."/>
            <person name="Wu Y."/>
            <person name="Sun Y."/>
            <person name="Xu J.-R."/>
            <person name="Kang Z.K."/>
            <person name="Wang L."/>
            <person name="Huang L."/>
        </authorList>
    </citation>
    <scope>NUCLEOTIDE SEQUENCE [LARGE SCALE GENOMIC DNA]</scope>
    <source>
        <strain evidence="2">03-8</strain>
    </source>
</reference>
<keyword evidence="1" id="KW-1133">Transmembrane helix</keyword>
<evidence type="ECO:0008006" key="4">
    <source>
        <dbReference type="Google" id="ProtNLM"/>
    </source>
</evidence>